<feature type="transmembrane region" description="Helical" evidence="10">
    <location>
        <begin position="6"/>
        <end position="26"/>
    </location>
</feature>
<dbReference type="Gene3D" id="1.20.1530.20">
    <property type="match status" value="1"/>
</dbReference>
<evidence type="ECO:0000313" key="12">
    <source>
        <dbReference type="EMBL" id="SUS04754.1"/>
    </source>
</evidence>
<dbReference type="Pfam" id="PF00999">
    <property type="entry name" value="Na_H_Exchanger"/>
    <property type="match status" value="1"/>
</dbReference>
<feature type="transmembrane region" description="Helical" evidence="10">
    <location>
        <begin position="233"/>
        <end position="266"/>
    </location>
</feature>
<feature type="transmembrane region" description="Helical" evidence="10">
    <location>
        <begin position="312"/>
        <end position="334"/>
    </location>
</feature>
<keyword evidence="6 10" id="KW-1133">Transmembrane helix</keyword>
<dbReference type="GO" id="GO:0015297">
    <property type="term" value="F:antiporter activity"/>
    <property type="evidence" value="ECO:0007669"/>
    <property type="project" value="UniProtKB-KW"/>
</dbReference>
<evidence type="ECO:0000256" key="9">
    <source>
        <dbReference type="SAM" id="MobiDB-lite"/>
    </source>
</evidence>
<proteinExistence type="inferred from homology"/>
<dbReference type="Gene3D" id="3.40.50.720">
    <property type="entry name" value="NAD(P)-binding Rossmann-like Domain"/>
    <property type="match status" value="1"/>
</dbReference>
<keyword evidence="7" id="KW-0406">Ion transport</keyword>
<feature type="compositionally biased region" description="Basic and acidic residues" evidence="9">
    <location>
        <begin position="598"/>
        <end position="607"/>
    </location>
</feature>
<comment type="similarity">
    <text evidence="2">Belongs to the monovalent cation:proton antiporter 2 (CPA2) transporter (TC 2.A.37) family.</text>
</comment>
<feature type="transmembrane region" description="Helical" evidence="10">
    <location>
        <begin position="346"/>
        <end position="367"/>
    </location>
</feature>
<reference evidence="12" key="1">
    <citation type="submission" date="2018-07" db="EMBL/GenBank/DDBJ databases">
        <authorList>
            <person name="Quirk P.G."/>
            <person name="Krulwich T.A."/>
        </authorList>
    </citation>
    <scope>NUCLEOTIDE SEQUENCE</scope>
</reference>
<dbReference type="PANTHER" id="PTHR42751:SF1">
    <property type="entry name" value="CATION_PROTON ANTIPORTER YBAL-RELATED"/>
    <property type="match status" value="1"/>
</dbReference>
<evidence type="ECO:0000256" key="7">
    <source>
        <dbReference type="ARBA" id="ARBA00023065"/>
    </source>
</evidence>
<dbReference type="NCBIfam" id="NF007950">
    <property type="entry name" value="PRK10669.1"/>
    <property type="match status" value="1"/>
</dbReference>
<dbReference type="GO" id="GO:1902600">
    <property type="term" value="P:proton transmembrane transport"/>
    <property type="evidence" value="ECO:0007669"/>
    <property type="project" value="InterPro"/>
</dbReference>
<dbReference type="InterPro" id="IPR004771">
    <property type="entry name" value="K/H_exchanger"/>
</dbReference>
<dbReference type="InterPro" id="IPR036291">
    <property type="entry name" value="NAD(P)-bd_dom_sf"/>
</dbReference>
<evidence type="ECO:0000256" key="2">
    <source>
        <dbReference type="ARBA" id="ARBA00005551"/>
    </source>
</evidence>
<feature type="transmembrane region" description="Helical" evidence="10">
    <location>
        <begin position="88"/>
        <end position="110"/>
    </location>
</feature>
<feature type="domain" description="RCK N-terminal" evidence="11">
    <location>
        <begin position="431"/>
        <end position="548"/>
    </location>
</feature>
<dbReference type="PANTHER" id="PTHR42751">
    <property type="entry name" value="SODIUM/HYDROGEN EXCHANGER FAMILY/TRKA DOMAIN PROTEIN"/>
    <property type="match status" value="1"/>
</dbReference>
<accession>A0A380T9B1</accession>
<dbReference type="GO" id="GO:0008324">
    <property type="term" value="F:monoatomic cation transmembrane transporter activity"/>
    <property type="evidence" value="ECO:0007669"/>
    <property type="project" value="InterPro"/>
</dbReference>
<feature type="region of interest" description="Disordered" evidence="9">
    <location>
        <begin position="585"/>
        <end position="613"/>
    </location>
</feature>
<dbReference type="SUPFAM" id="SSF51735">
    <property type="entry name" value="NAD(P)-binding Rossmann-fold domains"/>
    <property type="match status" value="1"/>
</dbReference>
<comment type="subcellular location">
    <subcellularLocation>
        <location evidence="1">Membrane</location>
        <topology evidence="1">Multi-pass membrane protein</topology>
    </subcellularLocation>
</comment>
<feature type="transmembrane region" description="Helical" evidence="10">
    <location>
        <begin position="149"/>
        <end position="171"/>
    </location>
</feature>
<dbReference type="Pfam" id="PF02254">
    <property type="entry name" value="TrkA_N"/>
    <property type="match status" value="1"/>
</dbReference>
<feature type="transmembrane region" description="Helical" evidence="10">
    <location>
        <begin position="116"/>
        <end position="137"/>
    </location>
</feature>
<evidence type="ECO:0000256" key="1">
    <source>
        <dbReference type="ARBA" id="ARBA00004141"/>
    </source>
</evidence>
<dbReference type="PROSITE" id="PS51201">
    <property type="entry name" value="RCK_N"/>
    <property type="match status" value="1"/>
</dbReference>
<dbReference type="GO" id="GO:0006813">
    <property type="term" value="P:potassium ion transport"/>
    <property type="evidence" value="ECO:0007669"/>
    <property type="project" value="InterPro"/>
</dbReference>
<evidence type="ECO:0000256" key="10">
    <source>
        <dbReference type="SAM" id="Phobius"/>
    </source>
</evidence>
<keyword evidence="3" id="KW-0813">Transport</keyword>
<keyword evidence="8 10" id="KW-0472">Membrane</keyword>
<feature type="transmembrane region" description="Helical" evidence="10">
    <location>
        <begin position="374"/>
        <end position="393"/>
    </location>
</feature>
<dbReference type="EMBL" id="UIDG01000051">
    <property type="protein sequence ID" value="SUS04754.1"/>
    <property type="molecule type" value="Genomic_DNA"/>
</dbReference>
<feature type="transmembrane region" description="Helical" evidence="10">
    <location>
        <begin position="286"/>
        <end position="305"/>
    </location>
</feature>
<evidence type="ECO:0000256" key="8">
    <source>
        <dbReference type="ARBA" id="ARBA00023136"/>
    </source>
</evidence>
<sequence length="613" mass="64519">MPHETVLITTIVVGLVLAFALGFVAHRLRLPPLVGYLLAGVAVGPHTPGFVADTELALQLAEIGVILLMFGVGLHFSIKDLWVVRGIAVPGAVAQIATATAIGAVLAHFFGWSLGAGLVFGLALSVASTVVLLRALAERRALDTANGQIAVGWLIVEDLAMVLTLVLLPSLSSVLADGTAASGSPTAWNDIALSLAVTLGKVAIFVLLVLVVGRRLIPRLLAMVARAGSRELFTLSVLAIALGIAYVAVDLFGVSFALGAFFAGIVLSESDLSHQAAADMLPLQDAFAVLFFISVGMLFDPSILLQFPWSVAAVVLVIIFGKSIAAFAIVLALGRPVATASTVSASLAQIGEFSFILAALGVALGLLPEAGKDLIIAGALLSITLNPFVFSTFDRLTAWLQRRPGLLRRLERRDLGANVATSEGRTLGQMRDHAVIIGCGRVGEAIARALNVWELPFVVVERDRQLVEHLRTHGMHVVFGDATAPGILTVAGIDRARLLIIATAEASAARQMLNLARKANPEIDTVVRTHSEVELAHLEQEGIGLAVLAERELALGMMGYALRSLGLSEGEARLFVQSSRRFDDAGMIPQPKATEGAPELRPRRESAGEAGNS</sequence>
<dbReference type="InterPro" id="IPR038770">
    <property type="entry name" value="Na+/solute_symporter_sf"/>
</dbReference>
<evidence type="ECO:0000256" key="4">
    <source>
        <dbReference type="ARBA" id="ARBA00022449"/>
    </source>
</evidence>
<feature type="transmembrane region" description="Helical" evidence="10">
    <location>
        <begin position="57"/>
        <end position="76"/>
    </location>
</feature>
<evidence type="ECO:0000256" key="6">
    <source>
        <dbReference type="ARBA" id="ARBA00022989"/>
    </source>
</evidence>
<evidence type="ECO:0000256" key="5">
    <source>
        <dbReference type="ARBA" id="ARBA00022692"/>
    </source>
</evidence>
<dbReference type="GO" id="GO:0016020">
    <property type="term" value="C:membrane"/>
    <property type="evidence" value="ECO:0007669"/>
    <property type="project" value="UniProtKB-SubCell"/>
</dbReference>
<dbReference type="NCBIfam" id="TIGR00932">
    <property type="entry name" value="2a37"/>
    <property type="match status" value="1"/>
</dbReference>
<feature type="transmembrane region" description="Helical" evidence="10">
    <location>
        <begin position="33"/>
        <end position="51"/>
    </location>
</feature>
<evidence type="ECO:0000256" key="3">
    <source>
        <dbReference type="ARBA" id="ARBA00022448"/>
    </source>
</evidence>
<dbReference type="InterPro" id="IPR003148">
    <property type="entry name" value="RCK_N"/>
</dbReference>
<keyword evidence="4" id="KW-0050">Antiport</keyword>
<organism evidence="12">
    <name type="scientific">metagenome</name>
    <dbReference type="NCBI Taxonomy" id="256318"/>
    <lineage>
        <taxon>unclassified sequences</taxon>
        <taxon>metagenomes</taxon>
    </lineage>
</organism>
<gene>
    <name evidence="12" type="primary">ybaL</name>
    <name evidence="12" type="ORF">DF3PB_1440003</name>
</gene>
<protein>
    <submittedName>
        <fullName evidence="12">Putative monovalent cation:proton antiporter (CPA2 family)</fullName>
    </submittedName>
</protein>
<evidence type="ECO:0000259" key="11">
    <source>
        <dbReference type="PROSITE" id="PS51201"/>
    </source>
</evidence>
<keyword evidence="5 10" id="KW-0812">Transmembrane</keyword>
<feature type="transmembrane region" description="Helical" evidence="10">
    <location>
        <begin position="191"/>
        <end position="212"/>
    </location>
</feature>
<dbReference type="AlphaFoldDB" id="A0A380T9B1"/>
<name>A0A380T9B1_9ZZZZ</name>
<dbReference type="InterPro" id="IPR006153">
    <property type="entry name" value="Cation/H_exchanger_TM"/>
</dbReference>